<dbReference type="AlphaFoldDB" id="A0A2L0F3K0"/>
<dbReference type="Gene3D" id="3.40.50.1390">
    <property type="entry name" value="Resolvase, N-terminal catalytic domain"/>
    <property type="match status" value="1"/>
</dbReference>
<dbReference type="PROSITE" id="PS51737">
    <property type="entry name" value="RECOMBINASE_DNA_BIND"/>
    <property type="match status" value="1"/>
</dbReference>
<feature type="active site" description="O-(5'-phospho-DNA)-serine intermediate" evidence="4 5">
    <location>
        <position position="12"/>
    </location>
</feature>
<evidence type="ECO:0000259" key="9">
    <source>
        <dbReference type="PROSITE" id="PS51737"/>
    </source>
</evidence>
<dbReference type="Proteomes" id="UP000238348">
    <property type="component" value="Chromosome"/>
</dbReference>
<dbReference type="PANTHER" id="PTHR30461:SF23">
    <property type="entry name" value="DNA RECOMBINASE-RELATED"/>
    <property type="match status" value="1"/>
</dbReference>
<evidence type="ECO:0000313" key="10">
    <source>
        <dbReference type="EMBL" id="AUX46081.1"/>
    </source>
</evidence>
<evidence type="ECO:0000259" key="8">
    <source>
        <dbReference type="PROSITE" id="PS51736"/>
    </source>
</evidence>
<dbReference type="InterPro" id="IPR006118">
    <property type="entry name" value="Recombinase_CS"/>
</dbReference>
<evidence type="ECO:0000256" key="4">
    <source>
        <dbReference type="PIRSR" id="PIRSR606118-50"/>
    </source>
</evidence>
<dbReference type="GO" id="GO:0003677">
    <property type="term" value="F:DNA binding"/>
    <property type="evidence" value="ECO:0007669"/>
    <property type="project" value="UniProtKB-KW"/>
</dbReference>
<dbReference type="PANTHER" id="PTHR30461">
    <property type="entry name" value="DNA-INVERTASE FROM LAMBDOID PROPHAGE"/>
    <property type="match status" value="1"/>
</dbReference>
<keyword evidence="2" id="KW-0238">DNA-binding</keyword>
<feature type="coiled-coil region" evidence="6">
    <location>
        <begin position="435"/>
        <end position="462"/>
    </location>
</feature>
<dbReference type="OrthoDB" id="114045at2"/>
<dbReference type="Gene3D" id="3.90.1750.20">
    <property type="entry name" value="Putative Large Serine Recombinase, Chain B, Domain 2"/>
    <property type="match status" value="1"/>
</dbReference>
<feature type="domain" description="Recombinase" evidence="9">
    <location>
        <begin position="161"/>
        <end position="301"/>
    </location>
</feature>
<keyword evidence="3" id="KW-0233">DNA recombination</keyword>
<organism evidence="10 11">
    <name type="scientific">Sorangium cellulosum</name>
    <name type="common">Polyangium cellulosum</name>
    <dbReference type="NCBI Taxonomy" id="56"/>
    <lineage>
        <taxon>Bacteria</taxon>
        <taxon>Pseudomonadati</taxon>
        <taxon>Myxococcota</taxon>
        <taxon>Polyangia</taxon>
        <taxon>Polyangiales</taxon>
        <taxon>Polyangiaceae</taxon>
        <taxon>Sorangium</taxon>
    </lineage>
</organism>
<evidence type="ECO:0000313" key="11">
    <source>
        <dbReference type="Proteomes" id="UP000238348"/>
    </source>
</evidence>
<dbReference type="InterPro" id="IPR038109">
    <property type="entry name" value="DNA_bind_recomb_sf"/>
</dbReference>
<dbReference type="InterPro" id="IPR025827">
    <property type="entry name" value="Zn_ribbon_recom_dom"/>
</dbReference>
<name>A0A2L0F3K0_SORCE</name>
<sequence>MSERMALYARVSTSHQEQEQTIASQIAALEHAAAAMGVTVPSERRYLDEGISGSRLDRPGLDALRDAAAEGLIDGVLVYCPDRLARNYVHQHVLIEELNRHGVAVHFVEHPLGERAEDRLLAQMQGVIAEYERAKILERTRRGRLHKLRTGQMLPFQGNPPYGYAILERDRDVPPIVVINEVEAQHVRDMFRWVIEEGLSTRAIAKRLNKNGVAPRKAEFWTWSGIYNVLTNPCYIGQAGYGKWESCEPKRPKKPGSYRKRQKSSMRRRPEDQWIIVPIPPLIEEKTLQQVRSALAKNKLTSTRNVQWEYLLRTLVVCGECGRRMNCIHKAPRAGRHAYDYYVCPSDAPEDRGRLQRCPARNVRRDDLDDVVWKAVVAWLQQPEMLQHEIETWRTSQQGAAQRTRDRTRLEKTERQLAAQVERLVDAYMAGAITAPELKARRERLEASKQATRARIEELAVQDQDQARLDRLAEDLDAFAATLRVGLDKLDFADRQHIVRLLIERVVVTGSQINIEHAIPLSGRFSQLRPSHQEPEGLDRAADAAIRRARGRGAAGSRWRGARVGARRRSSAAAGAGAGAATP</sequence>
<dbReference type="Pfam" id="PF13408">
    <property type="entry name" value="Zn_ribbon_recom"/>
    <property type="match status" value="1"/>
</dbReference>
<dbReference type="InterPro" id="IPR050639">
    <property type="entry name" value="SSR_resolvase"/>
</dbReference>
<evidence type="ECO:0000256" key="5">
    <source>
        <dbReference type="PROSITE-ProRule" id="PRU10137"/>
    </source>
</evidence>
<dbReference type="CDD" id="cd00338">
    <property type="entry name" value="Ser_Recombinase"/>
    <property type="match status" value="1"/>
</dbReference>
<accession>A0A2L0F3K0</accession>
<dbReference type="SMART" id="SM00857">
    <property type="entry name" value="Resolvase"/>
    <property type="match status" value="1"/>
</dbReference>
<dbReference type="InterPro" id="IPR011109">
    <property type="entry name" value="DNA_bind_recombinase_dom"/>
</dbReference>
<evidence type="ECO:0000256" key="7">
    <source>
        <dbReference type="SAM" id="MobiDB-lite"/>
    </source>
</evidence>
<feature type="compositionally biased region" description="Low complexity" evidence="7">
    <location>
        <begin position="571"/>
        <end position="583"/>
    </location>
</feature>
<reference evidence="10 11" key="1">
    <citation type="submission" date="2015-09" db="EMBL/GenBank/DDBJ databases">
        <title>Sorangium comparison.</title>
        <authorList>
            <person name="Zaburannyi N."/>
            <person name="Bunk B."/>
            <person name="Overmann J."/>
            <person name="Mueller R."/>
        </authorList>
    </citation>
    <scope>NUCLEOTIDE SEQUENCE [LARGE SCALE GENOMIC DNA]</scope>
    <source>
        <strain evidence="10 11">So ce26</strain>
    </source>
</reference>
<proteinExistence type="predicted"/>
<dbReference type="EMBL" id="CP012673">
    <property type="protein sequence ID" value="AUX46081.1"/>
    <property type="molecule type" value="Genomic_DNA"/>
</dbReference>
<feature type="compositionally biased region" description="Low complexity" evidence="7">
    <location>
        <begin position="555"/>
        <end position="564"/>
    </location>
</feature>
<dbReference type="GO" id="GO:0000150">
    <property type="term" value="F:DNA strand exchange activity"/>
    <property type="evidence" value="ECO:0007669"/>
    <property type="project" value="InterPro"/>
</dbReference>
<keyword evidence="6" id="KW-0175">Coiled coil</keyword>
<dbReference type="Pfam" id="PF00239">
    <property type="entry name" value="Resolvase"/>
    <property type="match status" value="1"/>
</dbReference>
<dbReference type="GO" id="GO:0015074">
    <property type="term" value="P:DNA integration"/>
    <property type="evidence" value="ECO:0007669"/>
    <property type="project" value="UniProtKB-KW"/>
</dbReference>
<dbReference type="SUPFAM" id="SSF53041">
    <property type="entry name" value="Resolvase-like"/>
    <property type="match status" value="1"/>
</dbReference>
<dbReference type="InterPro" id="IPR036162">
    <property type="entry name" value="Resolvase-like_N_sf"/>
</dbReference>
<feature type="domain" description="Resolvase/invertase-type recombinase catalytic" evidence="8">
    <location>
        <begin position="4"/>
        <end position="151"/>
    </location>
</feature>
<dbReference type="InterPro" id="IPR006119">
    <property type="entry name" value="Resolv_N"/>
</dbReference>
<evidence type="ECO:0000256" key="2">
    <source>
        <dbReference type="ARBA" id="ARBA00023125"/>
    </source>
</evidence>
<protein>
    <submittedName>
        <fullName evidence="10">DNA recombinase</fullName>
    </submittedName>
</protein>
<keyword evidence="1" id="KW-0229">DNA integration</keyword>
<dbReference type="PROSITE" id="PS00397">
    <property type="entry name" value="RECOMBINASES_1"/>
    <property type="match status" value="1"/>
</dbReference>
<evidence type="ECO:0000256" key="6">
    <source>
        <dbReference type="SAM" id="Coils"/>
    </source>
</evidence>
<evidence type="ECO:0000256" key="3">
    <source>
        <dbReference type="ARBA" id="ARBA00023172"/>
    </source>
</evidence>
<dbReference type="PROSITE" id="PS51736">
    <property type="entry name" value="RECOMBINASES_3"/>
    <property type="match status" value="1"/>
</dbReference>
<dbReference type="Pfam" id="PF07508">
    <property type="entry name" value="Recombinase"/>
    <property type="match status" value="1"/>
</dbReference>
<evidence type="ECO:0000256" key="1">
    <source>
        <dbReference type="ARBA" id="ARBA00022908"/>
    </source>
</evidence>
<gene>
    <name evidence="10" type="ORF">SOCE26_075860</name>
</gene>
<feature type="region of interest" description="Disordered" evidence="7">
    <location>
        <begin position="549"/>
        <end position="583"/>
    </location>
</feature>